<evidence type="ECO:0000313" key="1">
    <source>
        <dbReference type="EMBL" id="JAI15355.1"/>
    </source>
</evidence>
<feature type="non-terminal residue" evidence="1">
    <location>
        <position position="1"/>
    </location>
</feature>
<dbReference type="AlphaFoldDB" id="A0A0K8TN51"/>
<protein>
    <submittedName>
        <fullName evidence="1">Uncharacterized protein</fullName>
    </submittedName>
</protein>
<dbReference type="EMBL" id="GDAI01002248">
    <property type="protein sequence ID" value="JAI15355.1"/>
    <property type="molecule type" value="mRNA"/>
</dbReference>
<sequence>TCYHLIYWCSRLADNIEYDEQFLKVVVHAASIILAYDKLFNNMLRNFLVEMFSLRNEDYLIDFYDRLKEVDFIPYFSKKIILSKNGSKLIPLHKKYIKKFLSSGKFLNIFKDIPEALDSPLQIQTETDLILKQVFSVDDEYIPQAIDTLLTFEVDSINFNHIASIILLSSNQKYFKESRVIVNELCSKLNGFSISTKFLTAMYTYAIDSDESLQNIFNLFCIRKLSDSFMNFFVHFIQNTTYNADFDAFESDRYKSYNFQQIFYLISIALVEKSSINRQLLDKLLSLDETCTVFVN</sequence>
<proteinExistence type="evidence at transcript level"/>
<feature type="non-terminal residue" evidence="1">
    <location>
        <position position="296"/>
    </location>
</feature>
<accession>A0A0K8TN51</accession>
<name>A0A0K8TN51_TABBR</name>
<reference evidence="1" key="1">
    <citation type="journal article" date="2015" name="Insect Biochem. Mol. Biol.">
        <title>An insight into the sialome of the horse fly, Tabanus bromius.</title>
        <authorList>
            <person name="Ribeiro J.M."/>
            <person name="Kazimirova M."/>
            <person name="Takac P."/>
            <person name="Andersen J.F."/>
            <person name="Francischetti I.M."/>
        </authorList>
    </citation>
    <scope>NUCLEOTIDE SEQUENCE</scope>
</reference>
<organism evidence="1">
    <name type="scientific">Tabanus bromius</name>
    <name type="common">Band-eyed brown horse fly</name>
    <dbReference type="NCBI Taxonomy" id="304241"/>
    <lineage>
        <taxon>Eukaryota</taxon>
        <taxon>Metazoa</taxon>
        <taxon>Ecdysozoa</taxon>
        <taxon>Arthropoda</taxon>
        <taxon>Hexapoda</taxon>
        <taxon>Insecta</taxon>
        <taxon>Pterygota</taxon>
        <taxon>Neoptera</taxon>
        <taxon>Endopterygota</taxon>
        <taxon>Diptera</taxon>
        <taxon>Brachycera</taxon>
        <taxon>Tabanomorpha</taxon>
        <taxon>Tabanoidea</taxon>
        <taxon>Tabanidae</taxon>
        <taxon>Tabanus</taxon>
    </lineage>
</organism>